<evidence type="ECO:0000313" key="1">
    <source>
        <dbReference type="EMBL" id="GBO14887.1"/>
    </source>
</evidence>
<comment type="caution">
    <text evidence="1">The sequence shown here is derived from an EMBL/GenBank/DDBJ whole genome shotgun (WGS) entry which is preliminary data.</text>
</comment>
<dbReference type="EMBL" id="BGPR01039382">
    <property type="protein sequence ID" value="GBO15333.1"/>
    <property type="molecule type" value="Genomic_DNA"/>
</dbReference>
<dbReference type="EMBL" id="BGPR01038994">
    <property type="protein sequence ID" value="GBO14887.1"/>
    <property type="molecule type" value="Genomic_DNA"/>
</dbReference>
<organism evidence="1 5">
    <name type="scientific">Araneus ventricosus</name>
    <name type="common">Orbweaver spider</name>
    <name type="synonym">Epeira ventricosa</name>
    <dbReference type="NCBI Taxonomy" id="182803"/>
    <lineage>
        <taxon>Eukaryota</taxon>
        <taxon>Metazoa</taxon>
        <taxon>Ecdysozoa</taxon>
        <taxon>Arthropoda</taxon>
        <taxon>Chelicerata</taxon>
        <taxon>Arachnida</taxon>
        <taxon>Araneae</taxon>
        <taxon>Araneomorphae</taxon>
        <taxon>Entelegynae</taxon>
        <taxon>Araneoidea</taxon>
        <taxon>Araneidae</taxon>
        <taxon>Araneus</taxon>
    </lineage>
</organism>
<gene>
    <name evidence="2" type="ORF">AVEN_222573_1</name>
    <name evidence="4" type="ORF">AVEN_234075_1</name>
    <name evidence="3" type="ORF">AVEN_39852_1</name>
    <name evidence="1" type="ORF">AVEN_45318_1</name>
</gene>
<sequence>MISSSLTLPVATLGQPDSSACGRSGHFCVCFRIKGYEAHSTRALPIGQYVNTPGISNNQGNLNYFPAVGVNACSTTCKCNWRTVIDFIDTMNWSQCMLNFLHRN</sequence>
<evidence type="ECO:0000313" key="4">
    <source>
        <dbReference type="EMBL" id="GBO15333.1"/>
    </source>
</evidence>
<reference evidence="1 5" key="1">
    <citation type="journal article" date="2019" name="Sci. Rep.">
        <title>Orb-weaving spider Araneus ventricosus genome elucidates the spidroin gene catalogue.</title>
        <authorList>
            <person name="Kono N."/>
            <person name="Nakamura H."/>
            <person name="Ohtoshi R."/>
            <person name="Moran D.A.P."/>
            <person name="Shinohara A."/>
            <person name="Yoshida Y."/>
            <person name="Fujiwara M."/>
            <person name="Mori M."/>
            <person name="Tomita M."/>
            <person name="Arakawa K."/>
        </authorList>
    </citation>
    <scope>NUCLEOTIDE SEQUENCE [LARGE SCALE GENOMIC DNA]</scope>
</reference>
<evidence type="ECO:0000313" key="3">
    <source>
        <dbReference type="EMBL" id="GBO15099.1"/>
    </source>
</evidence>
<dbReference type="AlphaFoldDB" id="A0A4Y2UTW3"/>
<dbReference type="EMBL" id="BGPR01039137">
    <property type="protein sequence ID" value="GBO15070.1"/>
    <property type="molecule type" value="Genomic_DNA"/>
</dbReference>
<proteinExistence type="predicted"/>
<dbReference type="EMBL" id="BGPR01039162">
    <property type="protein sequence ID" value="GBO15099.1"/>
    <property type="molecule type" value="Genomic_DNA"/>
</dbReference>
<accession>A0A4Y2UTW3</accession>
<name>A0A4Y2UTW3_ARAVE</name>
<dbReference type="Proteomes" id="UP000499080">
    <property type="component" value="Unassembled WGS sequence"/>
</dbReference>
<evidence type="ECO:0000313" key="5">
    <source>
        <dbReference type="Proteomes" id="UP000499080"/>
    </source>
</evidence>
<evidence type="ECO:0000313" key="2">
    <source>
        <dbReference type="EMBL" id="GBO15070.1"/>
    </source>
</evidence>
<protein>
    <submittedName>
        <fullName evidence="1">Uncharacterized protein</fullName>
    </submittedName>
</protein>
<keyword evidence="5" id="KW-1185">Reference proteome</keyword>